<proteinExistence type="predicted"/>
<dbReference type="AlphaFoldDB" id="A0A381Y8P7"/>
<sequence length="36" mass="4369">MEKLNKKIPILIHDFPEKYLKKNIERLGFDVIELEN</sequence>
<feature type="non-terminal residue" evidence="1">
    <location>
        <position position="36"/>
    </location>
</feature>
<evidence type="ECO:0000313" key="1">
    <source>
        <dbReference type="EMBL" id="SVA73476.1"/>
    </source>
</evidence>
<organism evidence="1">
    <name type="scientific">marine metagenome</name>
    <dbReference type="NCBI Taxonomy" id="408172"/>
    <lineage>
        <taxon>unclassified sequences</taxon>
        <taxon>metagenomes</taxon>
        <taxon>ecological metagenomes</taxon>
    </lineage>
</organism>
<accession>A0A381Y8P7</accession>
<reference evidence="1" key="1">
    <citation type="submission" date="2018-05" db="EMBL/GenBank/DDBJ databases">
        <authorList>
            <person name="Lanie J.A."/>
            <person name="Ng W.-L."/>
            <person name="Kazmierczak K.M."/>
            <person name="Andrzejewski T.M."/>
            <person name="Davidsen T.M."/>
            <person name="Wayne K.J."/>
            <person name="Tettelin H."/>
            <person name="Glass J.I."/>
            <person name="Rusch D."/>
            <person name="Podicherti R."/>
            <person name="Tsui H.-C.T."/>
            <person name="Winkler M.E."/>
        </authorList>
    </citation>
    <scope>NUCLEOTIDE SEQUENCE</scope>
</reference>
<gene>
    <name evidence="1" type="ORF">METZ01_LOCUS126330</name>
</gene>
<name>A0A381Y8P7_9ZZZZ</name>
<protein>
    <recommendedName>
        <fullName evidence="2">DUF5615 domain-containing protein</fullName>
    </recommendedName>
</protein>
<dbReference type="EMBL" id="UINC01017657">
    <property type="protein sequence ID" value="SVA73476.1"/>
    <property type="molecule type" value="Genomic_DNA"/>
</dbReference>
<evidence type="ECO:0008006" key="2">
    <source>
        <dbReference type="Google" id="ProtNLM"/>
    </source>
</evidence>